<feature type="signal peptide" evidence="2">
    <location>
        <begin position="1"/>
        <end position="17"/>
    </location>
</feature>
<feature type="region of interest" description="Disordered" evidence="1">
    <location>
        <begin position="137"/>
        <end position="222"/>
    </location>
</feature>
<dbReference type="InterPro" id="IPR000782">
    <property type="entry name" value="FAS1_domain"/>
</dbReference>
<dbReference type="SMART" id="SM00554">
    <property type="entry name" value="FAS1"/>
    <property type="match status" value="1"/>
</dbReference>
<organism evidence="4 5">
    <name type="scientific">Hyaloscypha hepaticicola</name>
    <dbReference type="NCBI Taxonomy" id="2082293"/>
    <lineage>
        <taxon>Eukaryota</taxon>
        <taxon>Fungi</taxon>
        <taxon>Dikarya</taxon>
        <taxon>Ascomycota</taxon>
        <taxon>Pezizomycotina</taxon>
        <taxon>Leotiomycetes</taxon>
        <taxon>Helotiales</taxon>
        <taxon>Hyaloscyphaceae</taxon>
        <taxon>Hyaloscypha</taxon>
    </lineage>
</organism>
<feature type="domain" description="FAS1" evidence="3">
    <location>
        <begin position="19"/>
        <end position="66"/>
    </location>
</feature>
<dbReference type="STRING" id="1745343.A0A2J6PFP4"/>
<gene>
    <name evidence="4" type="ORF">NA56DRAFT_695230</name>
</gene>
<keyword evidence="2" id="KW-0732">Signal</keyword>
<evidence type="ECO:0000256" key="1">
    <source>
        <dbReference type="SAM" id="MobiDB-lite"/>
    </source>
</evidence>
<dbReference type="OrthoDB" id="286301at2759"/>
<sequence>MKVHALFFLLAAPVALCQTPDLITVLQSDPDTKGFGDLLDQYPDLVTSLNTTKQYTVFAPSNDAVAAFRANLNSSGAIIGRSNRLDRRTISSFAASIALLFTDRSNQANFNTQPTDLFTNLTDPAYINVSPAANSATLTQSSSSTSSSASSTSTSTSIQSTSSSVSSTSSSVQPTTSSATSTASSAQSTLTTASTVQSPASTSSSSPPPPPAPSPNAGLAGIPKMKTINSKLVSKSHSRRQSSNSTISVYSGFGDIASVSLSETPYSGGAIRTVDSFFTLFGDLPTTLAQTNGTAFSAALSQANTLSSLSNTARITVFVPNDAALKGHTLDANALKRYILFDTLATTTTLATANLTSSAGENVNATILPNGTYSVNGLNIVGENTLIKNGVIHYIDGLFPTPTYTGAAPMVKTSVLPATAVAIAILVSYMGMAGF</sequence>
<dbReference type="InterPro" id="IPR036378">
    <property type="entry name" value="FAS1_dom_sf"/>
</dbReference>
<name>A0A2J6PFP4_9HELO</name>
<proteinExistence type="predicted"/>
<dbReference type="Gene3D" id="2.30.180.10">
    <property type="entry name" value="FAS1 domain"/>
    <property type="match status" value="2"/>
</dbReference>
<accession>A0A2J6PFP4</accession>
<dbReference type="Pfam" id="PF02469">
    <property type="entry name" value="Fasciclin"/>
    <property type="match status" value="2"/>
</dbReference>
<feature type="chain" id="PRO_5014395202" description="FAS1 domain-containing protein" evidence="2">
    <location>
        <begin position="18"/>
        <end position="435"/>
    </location>
</feature>
<reference evidence="4 5" key="1">
    <citation type="submission" date="2016-05" db="EMBL/GenBank/DDBJ databases">
        <title>A degradative enzymes factory behind the ericoid mycorrhizal symbiosis.</title>
        <authorList>
            <consortium name="DOE Joint Genome Institute"/>
            <person name="Martino E."/>
            <person name="Morin E."/>
            <person name="Grelet G."/>
            <person name="Kuo A."/>
            <person name="Kohler A."/>
            <person name="Daghino S."/>
            <person name="Barry K."/>
            <person name="Choi C."/>
            <person name="Cichocki N."/>
            <person name="Clum A."/>
            <person name="Copeland A."/>
            <person name="Hainaut M."/>
            <person name="Haridas S."/>
            <person name="Labutti K."/>
            <person name="Lindquist E."/>
            <person name="Lipzen A."/>
            <person name="Khouja H.-R."/>
            <person name="Murat C."/>
            <person name="Ohm R."/>
            <person name="Olson A."/>
            <person name="Spatafora J."/>
            <person name="Veneault-Fourrey C."/>
            <person name="Henrissat B."/>
            <person name="Grigoriev I."/>
            <person name="Martin F."/>
            <person name="Perotto S."/>
        </authorList>
    </citation>
    <scope>NUCLEOTIDE SEQUENCE [LARGE SCALE GENOMIC DNA]</scope>
    <source>
        <strain evidence="4 5">UAMH 7357</strain>
    </source>
</reference>
<evidence type="ECO:0000313" key="5">
    <source>
        <dbReference type="Proteomes" id="UP000235672"/>
    </source>
</evidence>
<feature type="compositionally biased region" description="Low complexity" evidence="1">
    <location>
        <begin position="137"/>
        <end position="205"/>
    </location>
</feature>
<dbReference type="Proteomes" id="UP000235672">
    <property type="component" value="Unassembled WGS sequence"/>
</dbReference>
<dbReference type="AlphaFoldDB" id="A0A2J6PFP4"/>
<feature type="domain" description="FAS1" evidence="3">
    <location>
        <begin position="280"/>
        <end position="399"/>
    </location>
</feature>
<evidence type="ECO:0000313" key="4">
    <source>
        <dbReference type="EMBL" id="PMD12847.1"/>
    </source>
</evidence>
<dbReference type="EMBL" id="KZ613541">
    <property type="protein sequence ID" value="PMD12847.1"/>
    <property type="molecule type" value="Genomic_DNA"/>
</dbReference>
<evidence type="ECO:0000259" key="3">
    <source>
        <dbReference type="PROSITE" id="PS50213"/>
    </source>
</evidence>
<protein>
    <recommendedName>
        <fullName evidence="3">FAS1 domain-containing protein</fullName>
    </recommendedName>
</protein>
<dbReference type="SUPFAM" id="SSF82153">
    <property type="entry name" value="FAS1 domain"/>
    <property type="match status" value="2"/>
</dbReference>
<evidence type="ECO:0000256" key="2">
    <source>
        <dbReference type="SAM" id="SignalP"/>
    </source>
</evidence>
<dbReference type="PROSITE" id="PS50213">
    <property type="entry name" value="FAS1"/>
    <property type="match status" value="2"/>
</dbReference>
<keyword evidence="5" id="KW-1185">Reference proteome</keyword>